<dbReference type="Gene3D" id="3.40.640.10">
    <property type="entry name" value="Type I PLP-dependent aspartate aminotransferase-like (Major domain)"/>
    <property type="match status" value="1"/>
</dbReference>
<dbReference type="GO" id="GO:0030170">
    <property type="term" value="F:pyridoxal phosphate binding"/>
    <property type="evidence" value="ECO:0007669"/>
    <property type="project" value="InterPro"/>
</dbReference>
<organism evidence="11 12">
    <name type="scientific">Sarcoptes scabiei</name>
    <name type="common">Itch mite</name>
    <name type="synonym">Acarus scabiei</name>
    <dbReference type="NCBI Taxonomy" id="52283"/>
    <lineage>
        <taxon>Eukaryota</taxon>
        <taxon>Metazoa</taxon>
        <taxon>Ecdysozoa</taxon>
        <taxon>Arthropoda</taxon>
        <taxon>Chelicerata</taxon>
        <taxon>Arachnida</taxon>
        <taxon>Acari</taxon>
        <taxon>Acariformes</taxon>
        <taxon>Sarcoptiformes</taxon>
        <taxon>Astigmata</taxon>
        <taxon>Psoroptidia</taxon>
        <taxon>Sarcoptoidea</taxon>
        <taxon>Sarcoptidae</taxon>
        <taxon>Sarcoptinae</taxon>
        <taxon>Sarcoptes</taxon>
    </lineage>
</organism>
<feature type="domain" description="Aminotransferase class I/classII large" evidence="10">
    <location>
        <begin position="213"/>
        <end position="572"/>
    </location>
</feature>
<dbReference type="AlphaFoldDB" id="A0A132AI95"/>
<reference evidence="11 12" key="1">
    <citation type="journal article" date="2015" name="Parasit. Vectors">
        <title>Draft genome of the scabies mite.</title>
        <authorList>
            <person name="Rider S.D.Jr."/>
            <person name="Morgan M.S."/>
            <person name="Arlian L.G."/>
        </authorList>
    </citation>
    <scope>NUCLEOTIDE SEQUENCE [LARGE SCALE GENOMIC DNA]</scope>
    <source>
        <strain evidence="11">Arlian Lab</strain>
    </source>
</reference>
<evidence type="ECO:0000256" key="2">
    <source>
        <dbReference type="ARBA" id="ARBA00008392"/>
    </source>
</evidence>
<comment type="catalytic activity">
    <reaction evidence="7">
        <text>L-serine + hexadecanoyl-CoA + H(+) = 3-oxosphinganine + CO2 + CoA</text>
        <dbReference type="Rhea" id="RHEA:14761"/>
        <dbReference type="ChEBI" id="CHEBI:15378"/>
        <dbReference type="ChEBI" id="CHEBI:16526"/>
        <dbReference type="ChEBI" id="CHEBI:33384"/>
        <dbReference type="ChEBI" id="CHEBI:57287"/>
        <dbReference type="ChEBI" id="CHEBI:57379"/>
        <dbReference type="ChEBI" id="CHEBI:58299"/>
        <dbReference type="EC" id="2.3.1.50"/>
    </reaction>
</comment>
<dbReference type="Gene3D" id="3.90.1150.10">
    <property type="entry name" value="Aspartate Aminotransferase, domain 1"/>
    <property type="match status" value="1"/>
</dbReference>
<comment type="similarity">
    <text evidence="2 8">Belongs to the class-II pyridoxal-phosphate-dependent aminotransferase family.</text>
</comment>
<dbReference type="Proteomes" id="UP000616769">
    <property type="component" value="Unassembled WGS sequence"/>
</dbReference>
<evidence type="ECO:0000256" key="9">
    <source>
        <dbReference type="SAM" id="MobiDB-lite"/>
    </source>
</evidence>
<evidence type="ECO:0000256" key="8">
    <source>
        <dbReference type="RuleBase" id="RU003693"/>
    </source>
</evidence>
<dbReference type="GO" id="GO:0046512">
    <property type="term" value="P:sphingosine biosynthetic process"/>
    <property type="evidence" value="ECO:0007669"/>
    <property type="project" value="TreeGrafter"/>
</dbReference>
<dbReference type="PANTHER" id="PTHR13693">
    <property type="entry name" value="CLASS II AMINOTRANSFERASE/8-AMINO-7-OXONONANOATE SYNTHASE"/>
    <property type="match status" value="1"/>
</dbReference>
<dbReference type="EMBL" id="JXLN01015328">
    <property type="protein sequence ID" value="KPM10529.1"/>
    <property type="molecule type" value="Genomic_DNA"/>
</dbReference>
<evidence type="ECO:0000256" key="1">
    <source>
        <dbReference type="ARBA" id="ARBA00001933"/>
    </source>
</evidence>
<comment type="caution">
    <text evidence="11">The sequence shown here is derived from an EMBL/GenBank/DDBJ whole genome shotgun (WGS) entry which is preliminary data.</text>
</comment>
<name>A0A132AI95_SARSC</name>
<dbReference type="InterPro" id="IPR015422">
    <property type="entry name" value="PyrdxlP-dep_Trfase_small"/>
</dbReference>
<keyword evidence="5 8" id="KW-0663">Pyridoxal phosphate</keyword>
<dbReference type="PANTHER" id="PTHR13693:SF3">
    <property type="entry name" value="LD36009P"/>
    <property type="match status" value="1"/>
</dbReference>
<protein>
    <recommendedName>
        <fullName evidence="3">serine C-palmitoyltransferase</fullName>
        <ecNumber evidence="3">2.3.1.50</ecNumber>
    </recommendedName>
</protein>
<dbReference type="Pfam" id="PF00155">
    <property type="entry name" value="Aminotran_1_2"/>
    <property type="match status" value="1"/>
</dbReference>
<dbReference type="VEuPathDB" id="VectorBase:SSCA006039"/>
<proteinExistence type="inferred from homology"/>
<dbReference type="SUPFAM" id="SSF53383">
    <property type="entry name" value="PLP-dependent transferases"/>
    <property type="match status" value="1"/>
</dbReference>
<dbReference type="GO" id="GO:0016020">
    <property type="term" value="C:membrane"/>
    <property type="evidence" value="ECO:0007669"/>
    <property type="project" value="GOC"/>
</dbReference>
<evidence type="ECO:0000256" key="5">
    <source>
        <dbReference type="ARBA" id="ARBA00022898"/>
    </source>
</evidence>
<evidence type="ECO:0000256" key="3">
    <source>
        <dbReference type="ARBA" id="ARBA00013220"/>
    </source>
</evidence>
<dbReference type="OrthoDB" id="65434at2759"/>
<feature type="region of interest" description="Disordered" evidence="9">
    <location>
        <begin position="86"/>
        <end position="106"/>
    </location>
</feature>
<keyword evidence="4" id="KW-0808">Transferase</keyword>
<dbReference type="CDD" id="cd06454">
    <property type="entry name" value="KBL_like"/>
    <property type="match status" value="1"/>
</dbReference>
<evidence type="ECO:0000259" key="10">
    <source>
        <dbReference type="Pfam" id="PF00155"/>
    </source>
</evidence>
<keyword evidence="6" id="KW-0012">Acyltransferase</keyword>
<dbReference type="InterPro" id="IPR015421">
    <property type="entry name" value="PyrdxlP-dep_Trfase_major"/>
</dbReference>
<sequence>MGPELSIASNPDQDNFCSGIDCLPAVMVAQAHSGEGNLKQKLRHSSTSELNGHSNNSNFKCYFKNDSSQAKNFYSKLWNKEVVKTVEHHKSSKSKRKKEKPKFKPHNHYEEPPYHIALLCYVNYAVLIIFGYLRDLIRKIGFEKNLASTEKNRQGYTPLYKNFHCFYTRNIYRRIRDAWNRPISSVPGGYIEVIDRQSSDENWSFYYSGIKDRVINMGSYNYLGYAENSGPITEKVIKIIKENGVGVCSSRNELGHSKLTDNLEKLMARFLGVEDCVVFGMGFATNSTNIQCFVNQNCLILSDEHNHASLILGCRLSGATTKIFKHNDMEDLEMKIRRYIIEGQPKTGESWAKIIVVVEGIYSMEGTIVDLPKLIELKRKYNCYIYLDEAHSIGALGPNGKGVVDYFGCDPNDIDILMGTFTKSFGAAGGYVAGKKIIADTIRIGSYSHYYATSMSPPIAQQIISVLKSLLGEDGTQEGANRIKRLAQNSRYFRRKLIKMGFIVYGHDDSPVVPLLLCFCSKIAALIRMAHEKGLGLIGAGYPATALTTGRARFCISASHTKEMLDHALAVIEEIGTKIGIKYSRQNFNEYEDYEELDQNL</sequence>
<comment type="cofactor">
    <cofactor evidence="1 8">
        <name>pyridoxal 5'-phosphate</name>
        <dbReference type="ChEBI" id="CHEBI:597326"/>
    </cofactor>
</comment>
<evidence type="ECO:0000256" key="6">
    <source>
        <dbReference type="ARBA" id="ARBA00023315"/>
    </source>
</evidence>
<dbReference type="EC" id="2.3.1.50" evidence="3"/>
<gene>
    <name evidence="11" type="ORF">QR98_0090860</name>
</gene>
<evidence type="ECO:0000256" key="4">
    <source>
        <dbReference type="ARBA" id="ARBA00022679"/>
    </source>
</evidence>
<dbReference type="InterPro" id="IPR001917">
    <property type="entry name" value="Aminotrans_II_pyridoxalP_BS"/>
</dbReference>
<dbReference type="GO" id="GO:0017059">
    <property type="term" value="C:serine palmitoyltransferase complex"/>
    <property type="evidence" value="ECO:0007669"/>
    <property type="project" value="TreeGrafter"/>
</dbReference>
<accession>A0A132AI95</accession>
<dbReference type="InterPro" id="IPR015424">
    <property type="entry name" value="PyrdxlP-dep_Trfase"/>
</dbReference>
<dbReference type="InterPro" id="IPR050087">
    <property type="entry name" value="AON_synthase_class-II"/>
</dbReference>
<dbReference type="GO" id="GO:0004758">
    <property type="term" value="F:serine C-palmitoyltransferase activity"/>
    <property type="evidence" value="ECO:0007669"/>
    <property type="project" value="UniProtKB-EC"/>
</dbReference>
<dbReference type="InterPro" id="IPR004839">
    <property type="entry name" value="Aminotransferase_I/II_large"/>
</dbReference>
<evidence type="ECO:0000313" key="12">
    <source>
        <dbReference type="Proteomes" id="UP000616769"/>
    </source>
</evidence>
<dbReference type="GO" id="GO:0046513">
    <property type="term" value="P:ceramide biosynthetic process"/>
    <property type="evidence" value="ECO:0007669"/>
    <property type="project" value="TreeGrafter"/>
</dbReference>
<dbReference type="PROSITE" id="PS00599">
    <property type="entry name" value="AA_TRANSFER_CLASS_2"/>
    <property type="match status" value="1"/>
</dbReference>
<evidence type="ECO:0000256" key="7">
    <source>
        <dbReference type="ARBA" id="ARBA00048528"/>
    </source>
</evidence>
<feature type="compositionally biased region" description="Basic residues" evidence="9">
    <location>
        <begin position="90"/>
        <end position="106"/>
    </location>
</feature>
<evidence type="ECO:0000313" key="11">
    <source>
        <dbReference type="EMBL" id="KPM10529.1"/>
    </source>
</evidence>